<gene>
    <name evidence="2" type="ORF">DZF91_07005</name>
</gene>
<feature type="region of interest" description="Disordered" evidence="1">
    <location>
        <begin position="14"/>
        <end position="36"/>
    </location>
</feature>
<feature type="compositionally biased region" description="Polar residues" evidence="1">
    <location>
        <begin position="239"/>
        <end position="253"/>
    </location>
</feature>
<comment type="caution">
    <text evidence="2">The sequence shown here is derived from an EMBL/GenBank/DDBJ whole genome shotgun (WGS) entry which is preliminary data.</text>
</comment>
<dbReference type="Proteomes" id="UP000261811">
    <property type="component" value="Unassembled WGS sequence"/>
</dbReference>
<protein>
    <submittedName>
        <fullName evidence="2">Uncharacterized protein</fullName>
    </submittedName>
</protein>
<dbReference type="AlphaFoldDB" id="A0A372JQR2"/>
<feature type="compositionally biased region" description="Low complexity" evidence="1">
    <location>
        <begin position="301"/>
        <end position="311"/>
    </location>
</feature>
<feature type="compositionally biased region" description="Gly residues" evidence="1">
    <location>
        <begin position="188"/>
        <end position="200"/>
    </location>
</feature>
<feature type="region of interest" description="Disordered" evidence="1">
    <location>
        <begin position="301"/>
        <end position="329"/>
    </location>
</feature>
<proteinExistence type="predicted"/>
<evidence type="ECO:0000313" key="3">
    <source>
        <dbReference type="Proteomes" id="UP000261811"/>
    </source>
</evidence>
<sequence length="329" mass="32370">MVAVGACTVLALPASAEPTPTGSPSGSSSPAAPPLGLTVTVSRDQVKADETATVTAFVTGGGDFSGVRVLMSTGASHIDLDTTSCGAGTALSASHGCDFDGVKADSAVARQSFSLAARYVKKKTPVTVSVALVQDGKTVKSGSGTVVVAPLASPSPSPTTSSPKPGKPSDPPVKTKPTSKSPSPTKGSGNGTGHGGGGGTNNIPTSGNGNGSGYVPPAPSGSFDATKSPQVALPPITGNAPSPTVASPDTSLATPQSTLRANKAPVAQEMAFQRVASTQVAWLAALLVACSLLLTQLRLGRRPAASGASAAKRSKGGAHRRPRKGAFGK</sequence>
<evidence type="ECO:0000313" key="2">
    <source>
        <dbReference type="EMBL" id="RFU42353.1"/>
    </source>
</evidence>
<name>A0A372JQR2_9ACTN</name>
<organism evidence="2 3">
    <name type="scientific">Actinomadura logoneensis</name>
    <dbReference type="NCBI Taxonomy" id="2293572"/>
    <lineage>
        <taxon>Bacteria</taxon>
        <taxon>Bacillati</taxon>
        <taxon>Actinomycetota</taxon>
        <taxon>Actinomycetes</taxon>
        <taxon>Streptosporangiales</taxon>
        <taxon>Thermomonosporaceae</taxon>
        <taxon>Actinomadura</taxon>
    </lineage>
</organism>
<feature type="region of interest" description="Disordered" evidence="1">
    <location>
        <begin position="147"/>
        <end position="253"/>
    </location>
</feature>
<dbReference type="EMBL" id="QURH01000131">
    <property type="protein sequence ID" value="RFU42353.1"/>
    <property type="molecule type" value="Genomic_DNA"/>
</dbReference>
<reference evidence="2 3" key="1">
    <citation type="submission" date="2018-08" db="EMBL/GenBank/DDBJ databases">
        <title>Actinomadura jelena sp. nov., a novel Actinomycete isolated from soil in Chad.</title>
        <authorList>
            <person name="Shi L."/>
        </authorList>
    </citation>
    <scope>NUCLEOTIDE SEQUENCE [LARGE SCALE GENOMIC DNA]</scope>
    <source>
        <strain evidence="2 3">NEAU-G17</strain>
    </source>
</reference>
<feature type="compositionally biased region" description="Basic residues" evidence="1">
    <location>
        <begin position="312"/>
        <end position="329"/>
    </location>
</feature>
<accession>A0A372JQR2</accession>
<feature type="compositionally biased region" description="Low complexity" evidence="1">
    <location>
        <begin position="175"/>
        <end position="187"/>
    </location>
</feature>
<keyword evidence="3" id="KW-1185">Reference proteome</keyword>
<feature type="compositionally biased region" description="Low complexity" evidence="1">
    <location>
        <begin position="14"/>
        <end position="30"/>
    </location>
</feature>
<evidence type="ECO:0000256" key="1">
    <source>
        <dbReference type="SAM" id="MobiDB-lite"/>
    </source>
</evidence>